<proteinExistence type="predicted"/>
<dbReference type="Proteomes" id="UP000195273">
    <property type="component" value="Chromosome"/>
</dbReference>
<dbReference type="RefSeq" id="WP_157898108.1">
    <property type="nucleotide sequence ID" value="NZ_CP021431.1"/>
</dbReference>
<sequence length="60" mass="6723">MSIDQHCQLILRLETALLEYVERYGLTEQARTLLTAAPAYDVSKSAISRSTKPAEQNDLV</sequence>
<keyword evidence="2" id="KW-1185">Reference proteome</keyword>
<dbReference type="EMBL" id="CP021431">
    <property type="protein sequence ID" value="ARU00056.1"/>
    <property type="molecule type" value="Genomic_DNA"/>
</dbReference>
<gene>
    <name evidence="1" type="ORF">LOKVESSMR4R_00721</name>
</gene>
<organism evidence="1 2">
    <name type="scientific">Yoonia vestfoldensis</name>
    <dbReference type="NCBI Taxonomy" id="245188"/>
    <lineage>
        <taxon>Bacteria</taxon>
        <taxon>Pseudomonadati</taxon>
        <taxon>Pseudomonadota</taxon>
        <taxon>Alphaproteobacteria</taxon>
        <taxon>Rhodobacterales</taxon>
        <taxon>Paracoccaceae</taxon>
        <taxon>Yoonia</taxon>
    </lineage>
</organism>
<accession>A0A1Y0E8X9</accession>
<evidence type="ECO:0000313" key="2">
    <source>
        <dbReference type="Proteomes" id="UP000195273"/>
    </source>
</evidence>
<evidence type="ECO:0000313" key="1">
    <source>
        <dbReference type="EMBL" id="ARU00056.1"/>
    </source>
</evidence>
<reference evidence="1 2" key="1">
    <citation type="submission" date="2017-05" db="EMBL/GenBank/DDBJ databases">
        <title>Genome Sequence of Loktanella vestfoldensis Strain SMR4r Isolated from a Culture of the Diatom Skeletonema marinoi.</title>
        <authorList>
            <person name="Topel M."/>
            <person name="Pinder M.I.M."/>
            <person name="Johansson O.N."/>
            <person name="Kourtchenko O."/>
            <person name="Godhe A."/>
            <person name="Clarke A.K."/>
        </authorList>
    </citation>
    <scope>NUCLEOTIDE SEQUENCE [LARGE SCALE GENOMIC DNA]</scope>
    <source>
        <strain evidence="1 2">SMR4r</strain>
    </source>
</reference>
<dbReference type="KEGG" id="lvs:LOKVESSMR4R_00721"/>
<dbReference type="OrthoDB" id="7886927at2"/>
<name>A0A1Y0E8X9_9RHOB</name>
<protein>
    <submittedName>
        <fullName evidence="1">Uncharacterized protein</fullName>
    </submittedName>
</protein>
<dbReference type="AlphaFoldDB" id="A0A1Y0E8X9"/>